<gene>
    <name evidence="8" type="primary">luxQ_3</name>
    <name evidence="8" type="ORF">MgSA37_03057</name>
</gene>
<dbReference type="PROSITE" id="PS50110">
    <property type="entry name" value="RESPONSE_REGULATORY"/>
    <property type="match status" value="3"/>
</dbReference>
<dbReference type="Pfam" id="PF05227">
    <property type="entry name" value="CHASE3"/>
    <property type="match status" value="1"/>
</dbReference>
<dbReference type="Gene3D" id="3.30.565.10">
    <property type="entry name" value="Histidine kinase-like ATPase, C-terminal domain"/>
    <property type="match status" value="1"/>
</dbReference>
<dbReference type="InterPro" id="IPR003018">
    <property type="entry name" value="GAF"/>
</dbReference>
<dbReference type="Pfam" id="PF02518">
    <property type="entry name" value="HATPase_c"/>
    <property type="match status" value="1"/>
</dbReference>
<dbReference type="Pfam" id="PF00512">
    <property type="entry name" value="HisKA"/>
    <property type="match status" value="1"/>
</dbReference>
<dbReference type="Pfam" id="PF00072">
    <property type="entry name" value="Response_reg"/>
    <property type="match status" value="3"/>
</dbReference>
<dbReference type="InterPro" id="IPR003660">
    <property type="entry name" value="HAMP_dom"/>
</dbReference>
<dbReference type="Gene3D" id="1.10.8.500">
    <property type="entry name" value="HAMP domain in histidine kinase"/>
    <property type="match status" value="1"/>
</dbReference>
<dbReference type="SUPFAM" id="SSF55781">
    <property type="entry name" value="GAF domain-like"/>
    <property type="match status" value="1"/>
</dbReference>
<reference evidence="8 9" key="1">
    <citation type="submission" date="2015-12" db="EMBL/GenBank/DDBJ databases">
        <title>Genome sequence of Mucilaginibacter gotjawali.</title>
        <authorList>
            <person name="Lee J.S."/>
            <person name="Lee K.C."/>
            <person name="Kim K.K."/>
            <person name="Lee B.W."/>
        </authorList>
    </citation>
    <scope>NUCLEOTIDE SEQUENCE [LARGE SCALE GENOMIC DNA]</scope>
    <source>
        <strain evidence="8 9">SA3-7</strain>
    </source>
</reference>
<dbReference type="InterPro" id="IPR005467">
    <property type="entry name" value="His_kinase_dom"/>
</dbReference>
<protein>
    <recommendedName>
        <fullName evidence="3">histidine kinase</fullName>
        <ecNumber evidence="3">2.7.13.3</ecNumber>
    </recommendedName>
</protein>
<evidence type="ECO:0000256" key="1">
    <source>
        <dbReference type="ARBA" id="ARBA00000085"/>
    </source>
</evidence>
<dbReference type="CDD" id="cd06225">
    <property type="entry name" value="HAMP"/>
    <property type="match status" value="1"/>
</dbReference>
<dbReference type="SMART" id="SM00304">
    <property type="entry name" value="HAMP"/>
    <property type="match status" value="1"/>
</dbReference>
<dbReference type="SMART" id="SM00387">
    <property type="entry name" value="HATPase_c"/>
    <property type="match status" value="1"/>
</dbReference>
<dbReference type="SUPFAM" id="SSF158472">
    <property type="entry name" value="HAMP domain-like"/>
    <property type="match status" value="1"/>
</dbReference>
<evidence type="ECO:0000256" key="3">
    <source>
        <dbReference type="ARBA" id="ARBA00012438"/>
    </source>
</evidence>
<dbReference type="SUPFAM" id="SSF52172">
    <property type="entry name" value="CheY-like"/>
    <property type="match status" value="3"/>
</dbReference>
<evidence type="ECO:0000256" key="7">
    <source>
        <dbReference type="ARBA" id="ARBA00023012"/>
    </source>
</evidence>
<evidence type="ECO:0000256" key="4">
    <source>
        <dbReference type="ARBA" id="ARBA00022553"/>
    </source>
</evidence>
<dbReference type="CDD" id="cd00082">
    <property type="entry name" value="HisKA"/>
    <property type="match status" value="1"/>
</dbReference>
<dbReference type="Pfam" id="PF00672">
    <property type="entry name" value="HAMP"/>
    <property type="match status" value="1"/>
</dbReference>
<dbReference type="PROSITE" id="PS50885">
    <property type="entry name" value="HAMP"/>
    <property type="match status" value="1"/>
</dbReference>
<dbReference type="GO" id="GO:0003677">
    <property type="term" value="F:DNA binding"/>
    <property type="evidence" value="ECO:0007669"/>
    <property type="project" value="UniProtKB-KW"/>
</dbReference>
<dbReference type="Gene3D" id="3.30.450.40">
    <property type="match status" value="1"/>
</dbReference>
<dbReference type="RefSeq" id="WP_096352991.1">
    <property type="nucleotide sequence ID" value="NZ_AP017313.1"/>
</dbReference>
<dbReference type="PRINTS" id="PR00344">
    <property type="entry name" value="BCTRLSENSOR"/>
</dbReference>
<proteinExistence type="predicted"/>
<dbReference type="SMART" id="SM00388">
    <property type="entry name" value="HisKA"/>
    <property type="match status" value="1"/>
</dbReference>
<comment type="catalytic activity">
    <reaction evidence="1">
        <text>ATP + protein L-histidine = ADP + protein N-phospho-L-histidine.</text>
        <dbReference type="EC" id="2.7.13.3"/>
    </reaction>
</comment>
<keyword evidence="4" id="KW-0597">Phosphoprotein</keyword>
<dbReference type="EMBL" id="AP017313">
    <property type="protein sequence ID" value="BAU54878.1"/>
    <property type="molecule type" value="Genomic_DNA"/>
</dbReference>
<keyword evidence="7" id="KW-0902">Two-component regulatory system</keyword>
<evidence type="ECO:0000256" key="2">
    <source>
        <dbReference type="ARBA" id="ARBA00004370"/>
    </source>
</evidence>
<dbReference type="InterPro" id="IPR036097">
    <property type="entry name" value="HisK_dim/P_sf"/>
</dbReference>
<evidence type="ECO:0000256" key="5">
    <source>
        <dbReference type="ARBA" id="ARBA00022679"/>
    </source>
</evidence>
<dbReference type="FunFam" id="3.30.565.10:FF:000010">
    <property type="entry name" value="Sensor histidine kinase RcsC"/>
    <property type="match status" value="1"/>
</dbReference>
<dbReference type="PANTHER" id="PTHR45339:SF1">
    <property type="entry name" value="HYBRID SIGNAL TRANSDUCTION HISTIDINE KINASE J"/>
    <property type="match status" value="1"/>
</dbReference>
<name>A0A110B326_9SPHI</name>
<evidence type="ECO:0000313" key="9">
    <source>
        <dbReference type="Proteomes" id="UP000218263"/>
    </source>
</evidence>
<evidence type="ECO:0000256" key="6">
    <source>
        <dbReference type="ARBA" id="ARBA00022777"/>
    </source>
</evidence>
<accession>A0A110B326</accession>
<dbReference type="OrthoDB" id="9811889at2"/>
<evidence type="ECO:0000313" key="8">
    <source>
        <dbReference type="EMBL" id="BAU54878.1"/>
    </source>
</evidence>
<dbReference type="InterPro" id="IPR011006">
    <property type="entry name" value="CheY-like_superfamily"/>
</dbReference>
<dbReference type="InterPro" id="IPR036890">
    <property type="entry name" value="HATPase_C_sf"/>
</dbReference>
<dbReference type="AlphaFoldDB" id="A0A110B326"/>
<dbReference type="CDD" id="cd19410">
    <property type="entry name" value="HK9-like_sensor"/>
    <property type="match status" value="1"/>
</dbReference>
<dbReference type="Pfam" id="PF13185">
    <property type="entry name" value="GAF_2"/>
    <property type="match status" value="1"/>
</dbReference>
<dbReference type="CDD" id="cd17546">
    <property type="entry name" value="REC_hyHK_CKI1_RcsC-like"/>
    <property type="match status" value="1"/>
</dbReference>
<dbReference type="InterPro" id="IPR003594">
    <property type="entry name" value="HATPase_dom"/>
</dbReference>
<keyword evidence="9" id="KW-1185">Reference proteome</keyword>
<dbReference type="InterPro" id="IPR029016">
    <property type="entry name" value="GAF-like_dom_sf"/>
</dbReference>
<dbReference type="KEGG" id="mgot:MgSA37_03057"/>
<dbReference type="SMART" id="SM00448">
    <property type="entry name" value="REC"/>
    <property type="match status" value="3"/>
</dbReference>
<dbReference type="EC" id="2.7.13.3" evidence="3"/>
<dbReference type="InterPro" id="IPR004358">
    <property type="entry name" value="Sig_transdc_His_kin-like_C"/>
</dbReference>
<dbReference type="InterPro" id="IPR007891">
    <property type="entry name" value="CHASE3"/>
</dbReference>
<keyword evidence="6 8" id="KW-0418">Kinase</keyword>
<dbReference type="SMART" id="SM00065">
    <property type="entry name" value="GAF"/>
    <property type="match status" value="1"/>
</dbReference>
<dbReference type="InterPro" id="IPR001789">
    <property type="entry name" value="Sig_transdc_resp-reg_receiver"/>
</dbReference>
<dbReference type="PROSITE" id="PS50109">
    <property type="entry name" value="HIS_KIN"/>
    <property type="match status" value="1"/>
</dbReference>
<dbReference type="SUPFAM" id="SSF55874">
    <property type="entry name" value="ATPase domain of HSP90 chaperone/DNA topoisomerase II/histidine kinase"/>
    <property type="match status" value="1"/>
</dbReference>
<dbReference type="GO" id="GO:0016020">
    <property type="term" value="C:membrane"/>
    <property type="evidence" value="ECO:0007669"/>
    <property type="project" value="UniProtKB-SubCell"/>
</dbReference>
<keyword evidence="5 8" id="KW-0808">Transferase</keyword>
<dbReference type="Gene3D" id="3.40.50.2300">
    <property type="match status" value="3"/>
</dbReference>
<comment type="subcellular location">
    <subcellularLocation>
        <location evidence="2">Membrane</location>
    </subcellularLocation>
</comment>
<dbReference type="InterPro" id="IPR003661">
    <property type="entry name" value="HisK_dim/P_dom"/>
</dbReference>
<dbReference type="GO" id="GO:0000155">
    <property type="term" value="F:phosphorelay sensor kinase activity"/>
    <property type="evidence" value="ECO:0007669"/>
    <property type="project" value="InterPro"/>
</dbReference>
<organism evidence="8 9">
    <name type="scientific">Mucilaginibacter gotjawali</name>
    <dbReference type="NCBI Taxonomy" id="1550579"/>
    <lineage>
        <taxon>Bacteria</taxon>
        <taxon>Pseudomonadati</taxon>
        <taxon>Bacteroidota</taxon>
        <taxon>Sphingobacteriia</taxon>
        <taxon>Sphingobacteriales</taxon>
        <taxon>Sphingobacteriaceae</taxon>
        <taxon>Mucilaginibacter</taxon>
    </lineage>
</organism>
<dbReference type="SUPFAM" id="SSF47384">
    <property type="entry name" value="Homodimeric domain of signal transducing histidine kinase"/>
    <property type="match status" value="1"/>
</dbReference>
<sequence length="1192" mass="132935">MRTSLTRNLQIGFGLSLLLLVVSSVASFFSIQNLLKSADLVDHSNQVVERLESIMSTMKDAETGQRGYLLTGKDEFLEPYNGAYGKALQLIDQVQRLTIDNPQQQVYSIRMKGVLIRRLSALQTLINKKRSGEAVTVTDLEIGKAAMDDLRKVVDSSEQAERTLLNNRTVSLKQFTSITPLIIVLAALLAISVSVFSYIKVTSDMAARASLQEELTIKDQEISRRINIIQHIAGQISAGEYGVRVNDDEKDSLGSISLALNKMAESLQKSFNILSDNDWMQTGISQLNNQMIGEKPLDVLMADVLRFIAGYTGSQVGALYLLENDDLWLRSSFALTGAPSKIAMGEGLVGQAAKSDHVLWLKEIADEQIQVVHAAGGIKPRNFLIVPIHYESQVKGVIELASVYRFPDRKLEFLKNVADNIGLAVAGAQNRQRLQELLEETQAQSEELQAQHSELENLNTELEAHAQKLQTSEEELRVQQEELQQTNIELSERSRIIQERNIEIQQKAEELERTTRYKSEFMANMSHELRTPLNSILLLSRYLSENSTQNLTAEQIESAGVILSSGNGLLNLIDELLDLSKIEAGKMDLEYQKIPLSELVGAMQSLFAPVAKEKGLQFIINQETVKTIVMETDRMRLEQILKNLLSNAFKFTGKGQVILTVRQPPANPDILEFQVADTGIGIPKDKLGIVFEAFQQADGSTKRKFGGTGLGLSISRQLARLLGGEISVVSDPGKGSVFTLTLPLNRETDHISIPPVIHTENASADQLMTDSNRKKFLVPVMPDDIADDRNEIQPGDKTILIIEDDTPFAKALLNYTHKSGYKGITTVRGDYALQLAIQYQPVAILLDIHLPMKDGWDVMEELKANDATRHIPVHIMSSVEAKKESRLKGAVDFISKPIAVEQMKQMFQKLEEVWSRNPKKVLIVEENARHARALSYFLDTFNVSSTVSGSISESIDALNNKQVDCVIMDMAVPDKKAYETLETIKQNPGLEDLPIIIFTGKHLSAGEETRIRQYADTIVVKTAHSYQRILDEVTLFLHLVENQRNSSARGNPKGRDLLDDVLKDNTVLIADDDVRNIFSMTKSLEKYGMKVITATDGKEALEQLTQHPEISIVLMDMMMPEMDGYESTARIRQNPLFKEIPVIAVTAKAMLGDREKCIAAGASDYISKPVDVDQLTSLLRVWLFDKKNKIKK</sequence>
<dbReference type="Gene3D" id="1.10.287.130">
    <property type="match status" value="1"/>
</dbReference>
<dbReference type="PANTHER" id="PTHR45339">
    <property type="entry name" value="HYBRID SIGNAL TRANSDUCTION HISTIDINE KINASE J"/>
    <property type="match status" value="1"/>
</dbReference>
<dbReference type="Proteomes" id="UP000218263">
    <property type="component" value="Chromosome"/>
</dbReference>
<dbReference type="CDD" id="cd16922">
    <property type="entry name" value="HATPase_EvgS-ArcB-TorS-like"/>
    <property type="match status" value="1"/>
</dbReference>